<evidence type="ECO:0000313" key="3">
    <source>
        <dbReference type="EMBL" id="KAK7021506.1"/>
    </source>
</evidence>
<protein>
    <recommendedName>
        <fullName evidence="1">Integrase core domain-containing protein</fullName>
    </recommendedName>
</protein>
<reference evidence="2 4" key="1">
    <citation type="journal article" date="2024" name="J Genomics">
        <title>Draft genome sequencing and assembly of Favolaschia claudopus CIRM-BRFM 2984 isolated from oak limbs.</title>
        <authorList>
            <person name="Navarro D."/>
            <person name="Drula E."/>
            <person name="Chaduli D."/>
            <person name="Cazenave R."/>
            <person name="Ahrendt S."/>
            <person name="Wang J."/>
            <person name="Lipzen A."/>
            <person name="Daum C."/>
            <person name="Barry K."/>
            <person name="Grigoriev I.V."/>
            <person name="Favel A."/>
            <person name="Rosso M.N."/>
            <person name="Martin F."/>
        </authorList>
    </citation>
    <scope>NUCLEOTIDE SEQUENCE [LARGE SCALE GENOMIC DNA]</scope>
    <source>
        <strain evidence="2 4">CIRM-BRFM 2984</strain>
    </source>
</reference>
<proteinExistence type="predicted"/>
<dbReference type="Proteomes" id="UP001362999">
    <property type="component" value="Unassembled WGS sequence"/>
</dbReference>
<evidence type="ECO:0000313" key="4">
    <source>
        <dbReference type="Proteomes" id="UP001362999"/>
    </source>
</evidence>
<dbReference type="EMBL" id="JAWWNJ010000116">
    <property type="protein sequence ID" value="KAK6991569.1"/>
    <property type="molecule type" value="Genomic_DNA"/>
</dbReference>
<organism evidence="2 4">
    <name type="scientific">Favolaschia claudopus</name>
    <dbReference type="NCBI Taxonomy" id="2862362"/>
    <lineage>
        <taxon>Eukaryota</taxon>
        <taxon>Fungi</taxon>
        <taxon>Dikarya</taxon>
        <taxon>Basidiomycota</taxon>
        <taxon>Agaricomycotina</taxon>
        <taxon>Agaricomycetes</taxon>
        <taxon>Agaricomycetidae</taxon>
        <taxon>Agaricales</taxon>
        <taxon>Marasmiineae</taxon>
        <taxon>Mycenaceae</taxon>
        <taxon>Favolaschia</taxon>
    </lineage>
</organism>
<keyword evidence="4" id="KW-1185">Reference proteome</keyword>
<dbReference type="AlphaFoldDB" id="A0AAV9ZRY0"/>
<evidence type="ECO:0000259" key="1">
    <source>
        <dbReference type="Pfam" id="PF24764"/>
    </source>
</evidence>
<dbReference type="Pfam" id="PF24764">
    <property type="entry name" value="rva_4"/>
    <property type="match status" value="1"/>
</dbReference>
<feature type="non-terminal residue" evidence="2">
    <location>
        <position position="1"/>
    </location>
</feature>
<dbReference type="EMBL" id="JAWWNJ010000038">
    <property type="protein sequence ID" value="KAK7021506.1"/>
    <property type="molecule type" value="Genomic_DNA"/>
</dbReference>
<name>A0AAV9ZRY0_9AGAR</name>
<gene>
    <name evidence="3" type="ORF">R3P38DRAFT_2394174</name>
    <name evidence="2" type="ORF">R3P38DRAFT_2452294</name>
</gene>
<evidence type="ECO:0000313" key="2">
    <source>
        <dbReference type="EMBL" id="KAK6991569.1"/>
    </source>
</evidence>
<feature type="non-terminal residue" evidence="2">
    <location>
        <position position="59"/>
    </location>
</feature>
<dbReference type="InterPro" id="IPR058913">
    <property type="entry name" value="Integrase_dom_put"/>
</dbReference>
<accession>A0AAV9ZRY0</accession>
<comment type="caution">
    <text evidence="2">The sequence shown here is derived from an EMBL/GenBank/DDBJ whole genome shotgun (WGS) entry which is preliminary data.</text>
</comment>
<feature type="domain" description="Integrase core" evidence="1">
    <location>
        <begin position="7"/>
        <end position="57"/>
    </location>
</feature>
<sequence length="59" mass="7309">GTQFARRWRGFFTRLGRLHRLDRKSPGHLWLLHHLFLEEINQDCADFQDEWNHHPFRGR</sequence>